<evidence type="ECO:0000313" key="3">
    <source>
        <dbReference type="Proteomes" id="UP000585474"/>
    </source>
</evidence>
<sequence length="94" mass="10571">MMRNMIEIYSSEVNSEDEGIDYSSHESNEPSISSDRISNISASIMEEVEATIEMGKKLGLQFEGNEEEVRQKLIQMELEENMDRPNNNGGVAAI</sequence>
<feature type="region of interest" description="Disordered" evidence="1">
    <location>
        <begin position="9"/>
        <end position="36"/>
    </location>
</feature>
<organism evidence="2 3">
    <name type="scientific">Actinidia rufa</name>
    <dbReference type="NCBI Taxonomy" id="165716"/>
    <lineage>
        <taxon>Eukaryota</taxon>
        <taxon>Viridiplantae</taxon>
        <taxon>Streptophyta</taxon>
        <taxon>Embryophyta</taxon>
        <taxon>Tracheophyta</taxon>
        <taxon>Spermatophyta</taxon>
        <taxon>Magnoliopsida</taxon>
        <taxon>eudicotyledons</taxon>
        <taxon>Gunneridae</taxon>
        <taxon>Pentapetalae</taxon>
        <taxon>asterids</taxon>
        <taxon>Ericales</taxon>
        <taxon>Actinidiaceae</taxon>
        <taxon>Actinidia</taxon>
    </lineage>
</organism>
<accession>A0A7J0D9R0</accession>
<proteinExistence type="predicted"/>
<keyword evidence="3" id="KW-1185">Reference proteome</keyword>
<name>A0A7J0D9R0_9ERIC</name>
<evidence type="ECO:0000313" key="2">
    <source>
        <dbReference type="EMBL" id="GFS30409.1"/>
    </source>
</evidence>
<dbReference type="EMBL" id="BJWL01000119">
    <property type="protein sequence ID" value="GFS30409.1"/>
    <property type="molecule type" value="Genomic_DNA"/>
</dbReference>
<dbReference type="AlphaFoldDB" id="A0A7J0D9R0"/>
<reference evidence="3" key="1">
    <citation type="submission" date="2019-07" db="EMBL/GenBank/DDBJ databases">
        <title>De Novo Assembly of kiwifruit Actinidia rufa.</title>
        <authorList>
            <person name="Sugita-Konishi S."/>
            <person name="Sato K."/>
            <person name="Mori E."/>
            <person name="Abe Y."/>
            <person name="Kisaki G."/>
            <person name="Hamano K."/>
            <person name="Suezawa K."/>
            <person name="Otani M."/>
            <person name="Fukuda T."/>
            <person name="Manabe T."/>
            <person name="Gomi K."/>
            <person name="Tabuchi M."/>
            <person name="Akimitsu K."/>
            <person name="Kataoka I."/>
        </authorList>
    </citation>
    <scope>NUCLEOTIDE SEQUENCE [LARGE SCALE GENOMIC DNA]</scope>
    <source>
        <strain evidence="3">cv. Fuchu</strain>
    </source>
</reference>
<dbReference type="Proteomes" id="UP000585474">
    <property type="component" value="Unassembled WGS sequence"/>
</dbReference>
<evidence type="ECO:0000256" key="1">
    <source>
        <dbReference type="SAM" id="MobiDB-lite"/>
    </source>
</evidence>
<gene>
    <name evidence="2" type="ORF">Acr_00g0011780</name>
</gene>
<protein>
    <submittedName>
        <fullName evidence="2">Uncharacterized protein</fullName>
    </submittedName>
</protein>
<comment type="caution">
    <text evidence="2">The sequence shown here is derived from an EMBL/GenBank/DDBJ whole genome shotgun (WGS) entry which is preliminary data.</text>
</comment>